<dbReference type="Gene3D" id="3.40.50.2000">
    <property type="entry name" value="Glycogen Phosphorylase B"/>
    <property type="match status" value="2"/>
</dbReference>
<evidence type="ECO:0000259" key="2">
    <source>
        <dbReference type="Pfam" id="PF13439"/>
    </source>
</evidence>
<dbReference type="Pfam" id="PF13439">
    <property type="entry name" value="Glyco_transf_4"/>
    <property type="match status" value="1"/>
</dbReference>
<gene>
    <name evidence="3" type="ORF">FD07_GL000960</name>
</gene>
<sequence length="414" mass="46655">MIIVQSETLNIFSQTQTQGGLAMNIGLFTDTYFPQVSGVATSIKTLRDQLEKQGHQVYIFTTTDPNVERNVYERNVFRFSSIPFVSFTDRRIAVRGLFQAYQIAKELNLDIVHTQTEFSMGWIGKFVARNLEIPCLHTYHTMYEDYLHYVANGKILKPVHVKQATLAFCYHLTGVVAPSDRVLTTLTDYGVKTPIRIIPTGVNLHQYEQPDTADLRCELGYQPDTPVILSLSRLAYEKNIKESIAAMPRILAEVPNAQLLIVGDGPAKEDLEQQVKDAGLTDHISFTGQVNNNDVFRYYHMANVFLSSSDSESQGLTYIEAMAAGTKIVVMTSPYTDELLSKRTLGVTFKTEDEMVTNVVDYLKHGNEEQDPELLARKLAEISADTFGQRVIEFYQDAQASYEATHEDTPDFSD</sequence>
<evidence type="ECO:0000313" key="4">
    <source>
        <dbReference type="Proteomes" id="UP000051176"/>
    </source>
</evidence>
<evidence type="ECO:0000259" key="1">
    <source>
        <dbReference type="Pfam" id="PF00534"/>
    </source>
</evidence>
<dbReference type="STRING" id="357278.IV61_GL000990"/>
<dbReference type="InterPro" id="IPR028098">
    <property type="entry name" value="Glyco_trans_4-like_N"/>
</dbReference>
<evidence type="ECO:0000313" key="3">
    <source>
        <dbReference type="EMBL" id="KRK36260.1"/>
    </source>
</evidence>
<keyword evidence="3" id="KW-0808">Transferase</keyword>
<reference evidence="3 4" key="1">
    <citation type="journal article" date="2015" name="Genome Announc.">
        <title>Expanding the biotechnology potential of lactobacilli through comparative genomics of 213 strains and associated genera.</title>
        <authorList>
            <person name="Sun Z."/>
            <person name="Harris H.M."/>
            <person name="McCann A."/>
            <person name="Guo C."/>
            <person name="Argimon S."/>
            <person name="Zhang W."/>
            <person name="Yang X."/>
            <person name="Jeffery I.B."/>
            <person name="Cooney J.C."/>
            <person name="Kagawa T.F."/>
            <person name="Liu W."/>
            <person name="Song Y."/>
            <person name="Salvetti E."/>
            <person name="Wrobel A."/>
            <person name="Rasinkangas P."/>
            <person name="Parkhill J."/>
            <person name="Rea M.C."/>
            <person name="O'Sullivan O."/>
            <person name="Ritari J."/>
            <person name="Douillard F.P."/>
            <person name="Paul Ross R."/>
            <person name="Yang R."/>
            <person name="Briner A.E."/>
            <person name="Felis G.E."/>
            <person name="de Vos W.M."/>
            <person name="Barrangou R."/>
            <person name="Klaenhammer T.R."/>
            <person name="Caufield P.W."/>
            <person name="Cui Y."/>
            <person name="Zhang H."/>
            <person name="O'Toole P.W."/>
        </authorList>
    </citation>
    <scope>NUCLEOTIDE SEQUENCE [LARGE SCALE GENOMIC DNA]</scope>
    <source>
        <strain evidence="3 4">ATCC 53295</strain>
    </source>
</reference>
<dbReference type="CDD" id="cd03817">
    <property type="entry name" value="GT4_UGDG-like"/>
    <property type="match status" value="1"/>
</dbReference>
<keyword evidence="4" id="KW-1185">Reference proteome</keyword>
<protein>
    <submittedName>
        <fullName evidence="3">Glycosyltransferase</fullName>
    </submittedName>
</protein>
<feature type="domain" description="Glycosyltransferase subfamily 4-like N-terminal" evidence="2">
    <location>
        <begin position="36"/>
        <end position="205"/>
    </location>
</feature>
<feature type="domain" description="Glycosyl transferase family 1" evidence="1">
    <location>
        <begin position="218"/>
        <end position="368"/>
    </location>
</feature>
<organism evidence="3 4">
    <name type="scientific">Levilactobacillus parabrevis ATCC 53295</name>
    <dbReference type="NCBI Taxonomy" id="1267003"/>
    <lineage>
        <taxon>Bacteria</taxon>
        <taxon>Bacillati</taxon>
        <taxon>Bacillota</taxon>
        <taxon>Bacilli</taxon>
        <taxon>Lactobacillales</taxon>
        <taxon>Lactobacillaceae</taxon>
        <taxon>Levilactobacillus</taxon>
    </lineage>
</organism>
<dbReference type="EMBL" id="AZCZ01000025">
    <property type="protein sequence ID" value="KRK36260.1"/>
    <property type="molecule type" value="Genomic_DNA"/>
</dbReference>
<dbReference type="InterPro" id="IPR050194">
    <property type="entry name" value="Glycosyltransferase_grp1"/>
</dbReference>
<dbReference type="Proteomes" id="UP000051176">
    <property type="component" value="Unassembled WGS sequence"/>
</dbReference>
<dbReference type="AlphaFoldDB" id="A0A0R1GXQ4"/>
<dbReference type="InterPro" id="IPR001296">
    <property type="entry name" value="Glyco_trans_1"/>
</dbReference>
<name>A0A0R1GXQ4_9LACO</name>
<dbReference type="GO" id="GO:0016758">
    <property type="term" value="F:hexosyltransferase activity"/>
    <property type="evidence" value="ECO:0007669"/>
    <property type="project" value="TreeGrafter"/>
</dbReference>
<proteinExistence type="predicted"/>
<comment type="caution">
    <text evidence="3">The sequence shown here is derived from an EMBL/GenBank/DDBJ whole genome shotgun (WGS) entry which is preliminary data.</text>
</comment>
<dbReference type="FunFam" id="3.40.50.2000:FF:000136">
    <property type="entry name" value="Glycosyl transferase, group 1"/>
    <property type="match status" value="1"/>
</dbReference>
<dbReference type="SUPFAM" id="SSF53756">
    <property type="entry name" value="UDP-Glycosyltransferase/glycogen phosphorylase"/>
    <property type="match status" value="1"/>
</dbReference>
<accession>A0A0R1GXQ4</accession>
<dbReference type="PANTHER" id="PTHR45947">
    <property type="entry name" value="SULFOQUINOVOSYL TRANSFERASE SQD2"/>
    <property type="match status" value="1"/>
</dbReference>
<dbReference type="PATRIC" id="fig|1267003.4.peg.1020"/>
<dbReference type="eggNOG" id="COG0438">
    <property type="taxonomic scope" value="Bacteria"/>
</dbReference>
<dbReference type="PANTHER" id="PTHR45947:SF3">
    <property type="entry name" value="SULFOQUINOVOSYL TRANSFERASE SQD2"/>
    <property type="match status" value="1"/>
</dbReference>
<dbReference type="Pfam" id="PF00534">
    <property type="entry name" value="Glycos_transf_1"/>
    <property type="match status" value="1"/>
</dbReference>